<dbReference type="InterPro" id="IPR010865">
    <property type="entry name" value="DUF1499"/>
</dbReference>
<dbReference type="AlphaFoldDB" id="A0A430KQP6"/>
<sequence>MKQFMMIVGIIAFVLVVAVMGYFVFQGIKSREQMSPGLVDGALSACPIKPNAVCSYEGTDTEHFIAPITPVTSSVTPDMTSVAKTVEALGGRIVTLDTHYLAAEFSSNLFGFVDDLELLRDPSEGVIHVRAAARVGYSDMGVNRKRVEALRQQLEAVQ</sequence>
<dbReference type="PANTHER" id="PTHR34801:SF6">
    <property type="entry name" value="SLL1620 PROTEIN"/>
    <property type="match status" value="1"/>
</dbReference>
<accession>A0A430KQP6</accession>
<dbReference type="PANTHER" id="PTHR34801">
    <property type="entry name" value="EXPRESSED PROTEIN"/>
    <property type="match status" value="1"/>
</dbReference>
<dbReference type="Proteomes" id="UP000283087">
    <property type="component" value="Unassembled WGS sequence"/>
</dbReference>
<dbReference type="OrthoDB" id="9793534at2"/>
<evidence type="ECO:0000313" key="3">
    <source>
        <dbReference type="Proteomes" id="UP000283087"/>
    </source>
</evidence>
<dbReference type="RefSeq" id="WP_126158709.1">
    <property type="nucleotide sequence ID" value="NZ_RQXW01000008.1"/>
</dbReference>
<keyword evidence="1" id="KW-0472">Membrane</keyword>
<organism evidence="2 3">
    <name type="scientific">Amphritea opalescens</name>
    <dbReference type="NCBI Taxonomy" id="2490544"/>
    <lineage>
        <taxon>Bacteria</taxon>
        <taxon>Pseudomonadati</taxon>
        <taxon>Pseudomonadota</taxon>
        <taxon>Gammaproteobacteria</taxon>
        <taxon>Oceanospirillales</taxon>
        <taxon>Oceanospirillaceae</taxon>
        <taxon>Amphritea</taxon>
    </lineage>
</organism>
<keyword evidence="1" id="KW-0812">Transmembrane</keyword>
<evidence type="ECO:0000256" key="1">
    <source>
        <dbReference type="SAM" id="Phobius"/>
    </source>
</evidence>
<dbReference type="EMBL" id="RQXW01000008">
    <property type="protein sequence ID" value="RTE65786.1"/>
    <property type="molecule type" value="Genomic_DNA"/>
</dbReference>
<keyword evidence="3" id="KW-1185">Reference proteome</keyword>
<dbReference type="Pfam" id="PF07386">
    <property type="entry name" value="DUF1499"/>
    <property type="match status" value="1"/>
</dbReference>
<reference evidence="2 3" key="1">
    <citation type="submission" date="2018-11" db="EMBL/GenBank/DDBJ databases">
        <title>The draft genome sequence of Amphritea opalescens ANRC-JH13T.</title>
        <authorList>
            <person name="Fang Z."/>
            <person name="Zhang Y."/>
            <person name="Han X."/>
        </authorList>
    </citation>
    <scope>NUCLEOTIDE SEQUENCE [LARGE SCALE GENOMIC DNA]</scope>
    <source>
        <strain evidence="2 3">ANRC-JH13</strain>
    </source>
</reference>
<gene>
    <name evidence="2" type="ORF">EH243_11015</name>
</gene>
<feature type="transmembrane region" description="Helical" evidence="1">
    <location>
        <begin position="6"/>
        <end position="25"/>
    </location>
</feature>
<proteinExistence type="predicted"/>
<keyword evidence="1" id="KW-1133">Transmembrane helix</keyword>
<comment type="caution">
    <text evidence="2">The sequence shown here is derived from an EMBL/GenBank/DDBJ whole genome shotgun (WGS) entry which is preliminary data.</text>
</comment>
<protein>
    <submittedName>
        <fullName evidence="2">DUF1499 domain-containing protein</fullName>
    </submittedName>
</protein>
<dbReference type="PIRSF" id="PIRSF026426">
    <property type="entry name" value="DUF1499"/>
    <property type="match status" value="1"/>
</dbReference>
<evidence type="ECO:0000313" key="2">
    <source>
        <dbReference type="EMBL" id="RTE65786.1"/>
    </source>
</evidence>
<name>A0A430KQP6_9GAMM</name>